<dbReference type="GO" id="GO:0004791">
    <property type="term" value="F:thioredoxin-disulfide reductase (NADPH) activity"/>
    <property type="evidence" value="ECO:0007669"/>
    <property type="project" value="UniProtKB-EC"/>
</dbReference>
<evidence type="ECO:0000313" key="5">
    <source>
        <dbReference type="EMBL" id="TYL52835.1"/>
    </source>
</evidence>
<comment type="catalytic activity">
    <reaction evidence="3">
        <text>[thioredoxin]-dithiol + NADP(+) = [thioredoxin]-disulfide + NADPH + H(+)</text>
        <dbReference type="Rhea" id="RHEA:20345"/>
        <dbReference type="Rhea" id="RHEA-COMP:10698"/>
        <dbReference type="Rhea" id="RHEA-COMP:10700"/>
        <dbReference type="ChEBI" id="CHEBI:15378"/>
        <dbReference type="ChEBI" id="CHEBI:29950"/>
        <dbReference type="ChEBI" id="CHEBI:50058"/>
        <dbReference type="ChEBI" id="CHEBI:57783"/>
        <dbReference type="ChEBI" id="CHEBI:58349"/>
        <dbReference type="EC" id="1.8.1.9"/>
    </reaction>
</comment>
<reference evidence="5 6" key="1">
    <citation type="submission" date="2019-08" db="EMBL/GenBank/DDBJ databases">
        <authorList>
            <person name="Hu J."/>
        </authorList>
    </citation>
    <scope>NUCLEOTIDE SEQUENCE [LARGE SCALE GENOMIC DNA]</scope>
    <source>
        <strain evidence="5 6">NEAU-184</strain>
    </source>
</reference>
<dbReference type="SUPFAM" id="SSF51905">
    <property type="entry name" value="FAD/NAD(P)-binding domain"/>
    <property type="match status" value="1"/>
</dbReference>
<dbReference type="PRINTS" id="PR00368">
    <property type="entry name" value="FADPNR"/>
</dbReference>
<evidence type="ECO:0000256" key="1">
    <source>
        <dbReference type="ARBA" id="ARBA00022630"/>
    </source>
</evidence>
<accession>A0A5S4VFL7</accession>
<dbReference type="AlphaFoldDB" id="A0A5S4VFL7"/>
<protein>
    <submittedName>
        <fullName evidence="5">NAD(P)/FAD-dependent oxidoreductase</fullName>
    </submittedName>
</protein>
<keyword evidence="6" id="KW-1185">Reference proteome</keyword>
<dbReference type="Proteomes" id="UP000325243">
    <property type="component" value="Unassembled WGS sequence"/>
</dbReference>
<dbReference type="PANTHER" id="PTHR48105">
    <property type="entry name" value="THIOREDOXIN REDUCTASE 1-RELATED-RELATED"/>
    <property type="match status" value="1"/>
</dbReference>
<proteinExistence type="predicted"/>
<feature type="domain" description="FAD/NAD(P)-binding" evidence="4">
    <location>
        <begin position="7"/>
        <end position="289"/>
    </location>
</feature>
<comment type="caution">
    <text evidence="5">The sequence shown here is derived from an EMBL/GenBank/DDBJ whole genome shotgun (WGS) entry which is preliminary data.</text>
</comment>
<sequence>MQQHSWDVIIVGGGSAGLSAALMLGRSRRSVLVVDEGRPRNRFAGHMHGVLGRDHTSPLDLLAAGRAELRRYEGVVVRPGEVAAASVADDGFEVELDDEGRHLARRLLVASGLRDELPGIPGLAEQWGRGAFICPYCDGWEQRDGRIVVIASSAANVHQAQLMRQLSGDVTFYGHGVELPPEARAGLEARGIRVEDRAVAEVIADEEGRLRGIRLDDGTDAAADAIFVGPTPRPNDGILLALGAETADHPMGGSWVTVDPMGRTSVSGLWAAGNVTDGRSSVPYAMAAGSLAGAGINADLVEDEVRAAIAAA</sequence>
<dbReference type="Gene3D" id="3.50.50.60">
    <property type="entry name" value="FAD/NAD(P)-binding domain"/>
    <property type="match status" value="2"/>
</dbReference>
<name>A0A5S4VFL7_9MICO</name>
<evidence type="ECO:0000313" key="6">
    <source>
        <dbReference type="Proteomes" id="UP000325243"/>
    </source>
</evidence>
<keyword evidence="2" id="KW-0560">Oxidoreductase</keyword>
<dbReference type="Pfam" id="PF07992">
    <property type="entry name" value="Pyr_redox_2"/>
    <property type="match status" value="1"/>
</dbReference>
<dbReference type="EMBL" id="VSSB01000001">
    <property type="protein sequence ID" value="TYL52835.1"/>
    <property type="molecule type" value="Genomic_DNA"/>
</dbReference>
<keyword evidence="1" id="KW-0285">Flavoprotein</keyword>
<evidence type="ECO:0000256" key="2">
    <source>
        <dbReference type="ARBA" id="ARBA00023002"/>
    </source>
</evidence>
<evidence type="ECO:0000256" key="3">
    <source>
        <dbReference type="ARBA" id="ARBA00048132"/>
    </source>
</evidence>
<dbReference type="PRINTS" id="PR00469">
    <property type="entry name" value="PNDRDTASEII"/>
</dbReference>
<gene>
    <name evidence="5" type="ORF">FYC51_03600</name>
</gene>
<dbReference type="InterPro" id="IPR050097">
    <property type="entry name" value="Ferredoxin-NADP_redctase_2"/>
</dbReference>
<evidence type="ECO:0000259" key="4">
    <source>
        <dbReference type="Pfam" id="PF07992"/>
    </source>
</evidence>
<dbReference type="InterPro" id="IPR023753">
    <property type="entry name" value="FAD/NAD-binding_dom"/>
</dbReference>
<dbReference type="RefSeq" id="WP_148732298.1">
    <property type="nucleotide sequence ID" value="NZ_VSSB01000001.1"/>
</dbReference>
<dbReference type="InterPro" id="IPR036188">
    <property type="entry name" value="FAD/NAD-bd_sf"/>
</dbReference>
<organism evidence="5 6">
    <name type="scientific">Agromyces mariniharenae</name>
    <dbReference type="NCBI Taxonomy" id="2604423"/>
    <lineage>
        <taxon>Bacteria</taxon>
        <taxon>Bacillati</taxon>
        <taxon>Actinomycetota</taxon>
        <taxon>Actinomycetes</taxon>
        <taxon>Micrococcales</taxon>
        <taxon>Microbacteriaceae</taxon>
        <taxon>Agromyces</taxon>
    </lineage>
</organism>